<proteinExistence type="predicted"/>
<reference evidence="1" key="1">
    <citation type="submission" date="2014-09" db="EMBL/GenBank/DDBJ databases">
        <authorList>
            <person name="Magalhaes I.L.F."/>
            <person name="Oliveira U."/>
            <person name="Santos F.R."/>
            <person name="Vidigal T.H.D.A."/>
            <person name="Brescovit A.D."/>
            <person name="Santos A.J."/>
        </authorList>
    </citation>
    <scope>NUCLEOTIDE SEQUENCE</scope>
    <source>
        <tissue evidence="1">Shoot tissue taken approximately 20 cm above the soil surface</tissue>
    </source>
</reference>
<dbReference type="EMBL" id="GBRH01229101">
    <property type="protein sequence ID" value="JAD68794.1"/>
    <property type="molecule type" value="Transcribed_RNA"/>
</dbReference>
<evidence type="ECO:0000313" key="1">
    <source>
        <dbReference type="EMBL" id="JAD68794.1"/>
    </source>
</evidence>
<accession>A0A0A9BXM6</accession>
<reference evidence="1" key="2">
    <citation type="journal article" date="2015" name="Data Brief">
        <title>Shoot transcriptome of the giant reed, Arundo donax.</title>
        <authorList>
            <person name="Barrero R.A."/>
            <person name="Guerrero F.D."/>
            <person name="Moolhuijzen P."/>
            <person name="Goolsby J.A."/>
            <person name="Tidwell J."/>
            <person name="Bellgard S.E."/>
            <person name="Bellgard M.I."/>
        </authorList>
    </citation>
    <scope>NUCLEOTIDE SEQUENCE</scope>
    <source>
        <tissue evidence="1">Shoot tissue taken approximately 20 cm above the soil surface</tissue>
    </source>
</reference>
<sequence>MLSLSLLYRVHLPYEQFVGFINSPCISILINQIMASCNGLS</sequence>
<name>A0A0A9BXM6_ARUDO</name>
<dbReference type="AlphaFoldDB" id="A0A0A9BXM6"/>
<protein>
    <submittedName>
        <fullName evidence="1">Uncharacterized protein</fullName>
    </submittedName>
</protein>
<organism evidence="1">
    <name type="scientific">Arundo donax</name>
    <name type="common">Giant reed</name>
    <name type="synonym">Donax arundinaceus</name>
    <dbReference type="NCBI Taxonomy" id="35708"/>
    <lineage>
        <taxon>Eukaryota</taxon>
        <taxon>Viridiplantae</taxon>
        <taxon>Streptophyta</taxon>
        <taxon>Embryophyta</taxon>
        <taxon>Tracheophyta</taxon>
        <taxon>Spermatophyta</taxon>
        <taxon>Magnoliopsida</taxon>
        <taxon>Liliopsida</taxon>
        <taxon>Poales</taxon>
        <taxon>Poaceae</taxon>
        <taxon>PACMAD clade</taxon>
        <taxon>Arundinoideae</taxon>
        <taxon>Arundineae</taxon>
        <taxon>Arundo</taxon>
    </lineage>
</organism>